<organism evidence="2 3">
    <name type="scientific">Populus alba x Populus x berolinensis</name>
    <dbReference type="NCBI Taxonomy" id="444605"/>
    <lineage>
        <taxon>Eukaryota</taxon>
        <taxon>Viridiplantae</taxon>
        <taxon>Streptophyta</taxon>
        <taxon>Embryophyta</taxon>
        <taxon>Tracheophyta</taxon>
        <taxon>Spermatophyta</taxon>
        <taxon>Magnoliopsida</taxon>
        <taxon>eudicotyledons</taxon>
        <taxon>Gunneridae</taxon>
        <taxon>Pentapetalae</taxon>
        <taxon>rosids</taxon>
        <taxon>fabids</taxon>
        <taxon>Malpighiales</taxon>
        <taxon>Salicaceae</taxon>
        <taxon>Saliceae</taxon>
        <taxon>Populus</taxon>
    </lineage>
</organism>
<reference evidence="2 3" key="1">
    <citation type="journal article" date="2023" name="Mol. Ecol. Resour.">
        <title>Chromosome-level genome assembly of a triploid poplar Populus alba 'Berolinensis'.</title>
        <authorList>
            <person name="Chen S."/>
            <person name="Yu Y."/>
            <person name="Wang X."/>
            <person name="Wang S."/>
            <person name="Zhang T."/>
            <person name="Zhou Y."/>
            <person name="He R."/>
            <person name="Meng N."/>
            <person name="Wang Y."/>
            <person name="Liu W."/>
            <person name="Liu Z."/>
            <person name="Liu J."/>
            <person name="Guo Q."/>
            <person name="Huang H."/>
            <person name="Sederoff R.R."/>
            <person name="Wang G."/>
            <person name="Qu G."/>
            <person name="Chen S."/>
        </authorList>
    </citation>
    <scope>NUCLEOTIDE SEQUENCE [LARGE SCALE GENOMIC DNA]</scope>
    <source>
        <strain evidence="2">SC-2020</strain>
    </source>
</reference>
<evidence type="ECO:0000313" key="3">
    <source>
        <dbReference type="Proteomes" id="UP001164929"/>
    </source>
</evidence>
<evidence type="ECO:0000313" key="2">
    <source>
        <dbReference type="EMBL" id="KAJ6969191.1"/>
    </source>
</evidence>
<dbReference type="AlphaFoldDB" id="A0AAD6LL80"/>
<protein>
    <submittedName>
        <fullName evidence="2">Uncharacterized protein</fullName>
    </submittedName>
</protein>
<proteinExistence type="predicted"/>
<feature type="chain" id="PRO_5042099104" evidence="1">
    <location>
        <begin position="20"/>
        <end position="66"/>
    </location>
</feature>
<sequence length="66" mass="7360">MGIFHRPERVLSFLLKCLGELLVSFDVNNPLIASSENTVSRLRDTGRTCKAAEFLKPLKMVHTGSN</sequence>
<accession>A0AAD6LL80</accession>
<feature type="signal peptide" evidence="1">
    <location>
        <begin position="1"/>
        <end position="19"/>
    </location>
</feature>
<name>A0AAD6LL80_9ROSI</name>
<dbReference type="EMBL" id="JAQIZT010000016">
    <property type="protein sequence ID" value="KAJ6969191.1"/>
    <property type="molecule type" value="Genomic_DNA"/>
</dbReference>
<keyword evidence="3" id="KW-1185">Reference proteome</keyword>
<gene>
    <name evidence="2" type="ORF">NC653_036992</name>
</gene>
<comment type="caution">
    <text evidence="2">The sequence shown here is derived from an EMBL/GenBank/DDBJ whole genome shotgun (WGS) entry which is preliminary data.</text>
</comment>
<dbReference type="Proteomes" id="UP001164929">
    <property type="component" value="Chromosome 16"/>
</dbReference>
<evidence type="ECO:0000256" key="1">
    <source>
        <dbReference type="SAM" id="SignalP"/>
    </source>
</evidence>
<keyword evidence="1" id="KW-0732">Signal</keyword>